<protein>
    <submittedName>
        <fullName evidence="2">Uncharacterized protein</fullName>
    </submittedName>
</protein>
<name>A0A914REU6_PAREQ</name>
<reference evidence="2" key="1">
    <citation type="submission" date="2022-11" db="UniProtKB">
        <authorList>
            <consortium name="WormBaseParasite"/>
        </authorList>
    </citation>
    <scope>IDENTIFICATION</scope>
</reference>
<accession>A0A914REU6</accession>
<evidence type="ECO:0000313" key="1">
    <source>
        <dbReference type="Proteomes" id="UP000887564"/>
    </source>
</evidence>
<proteinExistence type="predicted"/>
<dbReference type="AlphaFoldDB" id="A0A914REU6"/>
<dbReference type="Proteomes" id="UP000887564">
    <property type="component" value="Unplaced"/>
</dbReference>
<keyword evidence="1" id="KW-1185">Reference proteome</keyword>
<evidence type="ECO:0000313" key="2">
    <source>
        <dbReference type="WBParaSite" id="PEQ_0000021301-mRNA-1"/>
    </source>
</evidence>
<sequence length="53" mass="5899">MSCCLLASALVVFLTLAYYVLRYLWELLTVDNITTKAVFITGCDSGFGRMIAM</sequence>
<organism evidence="1 2">
    <name type="scientific">Parascaris equorum</name>
    <name type="common">Equine roundworm</name>
    <dbReference type="NCBI Taxonomy" id="6256"/>
    <lineage>
        <taxon>Eukaryota</taxon>
        <taxon>Metazoa</taxon>
        <taxon>Ecdysozoa</taxon>
        <taxon>Nematoda</taxon>
        <taxon>Chromadorea</taxon>
        <taxon>Rhabditida</taxon>
        <taxon>Spirurina</taxon>
        <taxon>Ascaridomorpha</taxon>
        <taxon>Ascaridoidea</taxon>
        <taxon>Ascarididae</taxon>
        <taxon>Parascaris</taxon>
    </lineage>
</organism>
<dbReference type="WBParaSite" id="PEQ_0000021301-mRNA-1">
    <property type="protein sequence ID" value="PEQ_0000021301-mRNA-1"/>
    <property type="gene ID" value="PEQ_0000021301"/>
</dbReference>